<protein>
    <submittedName>
        <fullName evidence="3">Uncharacterized protein</fullName>
    </submittedName>
</protein>
<dbReference type="EMBL" id="VOQQ01000001">
    <property type="protein sequence ID" value="TXC63897.1"/>
    <property type="molecule type" value="Genomic_DNA"/>
</dbReference>
<feature type="region of interest" description="Disordered" evidence="1">
    <location>
        <begin position="85"/>
        <end position="107"/>
    </location>
</feature>
<sequence length="107" mass="12225">MNIDINGTNIGELIEFVSWGVSIFAMLLVGLLVYLMVRPPRHIRRRRRDAPPPRELSPDEGEELWALVDRMEARLAVLERAIGDESGRSAQRSLESTAERRDNGRKE</sequence>
<dbReference type="AlphaFoldDB" id="A0A5C6TU82"/>
<name>A0A5C6TU82_9SPHN</name>
<evidence type="ECO:0000256" key="2">
    <source>
        <dbReference type="SAM" id="Phobius"/>
    </source>
</evidence>
<dbReference type="RefSeq" id="WP_147043305.1">
    <property type="nucleotide sequence ID" value="NZ_BAABIR010000004.1"/>
</dbReference>
<accession>A0A5C6TU82</accession>
<reference evidence="3 4" key="1">
    <citation type="journal article" date="2015" name="J. Microbiol.">
        <title>Sphingosinicella ginsenosidimutans sp. nov., with ginsenoside converting activity.</title>
        <authorList>
            <person name="Kim J.K."/>
            <person name="Kang M.S."/>
            <person name="Park S.C."/>
            <person name="Kim K.M."/>
            <person name="Choi K."/>
            <person name="Yoon M.H."/>
            <person name="Im W.T."/>
        </authorList>
    </citation>
    <scope>NUCLEOTIDE SEQUENCE [LARGE SCALE GENOMIC DNA]</scope>
    <source>
        <strain evidence="3 4">BS-11</strain>
    </source>
</reference>
<proteinExistence type="predicted"/>
<evidence type="ECO:0000313" key="3">
    <source>
        <dbReference type="EMBL" id="TXC63897.1"/>
    </source>
</evidence>
<gene>
    <name evidence="3" type="ORF">FRZ32_09655</name>
</gene>
<evidence type="ECO:0000256" key="1">
    <source>
        <dbReference type="SAM" id="MobiDB-lite"/>
    </source>
</evidence>
<keyword evidence="2" id="KW-0812">Transmembrane</keyword>
<keyword evidence="4" id="KW-1185">Reference proteome</keyword>
<dbReference type="Proteomes" id="UP000321249">
    <property type="component" value="Unassembled WGS sequence"/>
</dbReference>
<feature type="compositionally biased region" description="Basic and acidic residues" evidence="1">
    <location>
        <begin position="97"/>
        <end position="107"/>
    </location>
</feature>
<evidence type="ECO:0000313" key="4">
    <source>
        <dbReference type="Proteomes" id="UP000321249"/>
    </source>
</evidence>
<keyword evidence="2" id="KW-0472">Membrane</keyword>
<feature type="transmembrane region" description="Helical" evidence="2">
    <location>
        <begin position="16"/>
        <end position="37"/>
    </location>
</feature>
<comment type="caution">
    <text evidence="3">The sequence shown here is derived from an EMBL/GenBank/DDBJ whole genome shotgun (WGS) entry which is preliminary data.</text>
</comment>
<organism evidence="3 4">
    <name type="scientific">Allosphingosinicella ginsenosidimutans</name>
    <dbReference type="NCBI Taxonomy" id="1176539"/>
    <lineage>
        <taxon>Bacteria</taxon>
        <taxon>Pseudomonadati</taxon>
        <taxon>Pseudomonadota</taxon>
        <taxon>Alphaproteobacteria</taxon>
        <taxon>Sphingomonadales</taxon>
        <taxon>Sphingomonadaceae</taxon>
        <taxon>Allosphingosinicella</taxon>
    </lineage>
</organism>
<keyword evidence="2" id="KW-1133">Transmembrane helix</keyword>